<dbReference type="Proteomes" id="UP000480684">
    <property type="component" value="Unassembled WGS sequence"/>
</dbReference>
<comment type="caution">
    <text evidence="1">The sequence shown here is derived from an EMBL/GenBank/DDBJ whole genome shotgun (WGS) entry which is preliminary data.</text>
</comment>
<organism evidence="1 2">
    <name type="scientific">Magnetospirillum aberrantis SpK</name>
    <dbReference type="NCBI Taxonomy" id="908842"/>
    <lineage>
        <taxon>Bacteria</taxon>
        <taxon>Pseudomonadati</taxon>
        <taxon>Pseudomonadota</taxon>
        <taxon>Alphaproteobacteria</taxon>
        <taxon>Rhodospirillales</taxon>
        <taxon>Rhodospirillaceae</taxon>
        <taxon>Magnetospirillum</taxon>
    </lineage>
</organism>
<dbReference type="RefSeq" id="WP_163673604.1">
    <property type="nucleotide sequence ID" value="NZ_JAAIYP010000001.1"/>
</dbReference>
<dbReference type="SUPFAM" id="SSF53756">
    <property type="entry name" value="UDP-Glycosyltransferase/glycogen phosphorylase"/>
    <property type="match status" value="1"/>
</dbReference>
<reference evidence="1 2" key="1">
    <citation type="submission" date="2020-02" db="EMBL/GenBank/DDBJ databases">
        <authorList>
            <person name="Dziuba M."/>
            <person name="Kuznetsov B."/>
            <person name="Mardanov A."/>
            <person name="Ravin N."/>
            <person name="Grouzdev D."/>
        </authorList>
    </citation>
    <scope>NUCLEOTIDE SEQUENCE [LARGE SCALE GENOMIC DNA]</scope>
    <source>
        <strain evidence="1 2">SpK</strain>
    </source>
</reference>
<keyword evidence="2" id="KW-1185">Reference proteome</keyword>
<protein>
    <submittedName>
        <fullName evidence="1">Uncharacterized protein</fullName>
    </submittedName>
</protein>
<gene>
    <name evidence="1" type="ORF">G4223_00350</name>
</gene>
<sequence>MLTSLIRWLRNHLRRPESPMPLGTPMSPTDAVAERSSRAATEALFAATPACAAIATAFVRFVGGDPEGARVIRKSLHIAFEDRLRALALSADPPERNGFGPLGELTLGWPLDRAAAKVLDLAPPPPRRDLHFMALGGALSQGALLIREAVAALFQPGRPSPVRRRFPVASPNVGNDEYWAAILAPVRAKTRPQDDILLLVNDQVRCSDAGPGTIAIDPKRLPVRRWRWLWLVVLPALRLVGAVGWRVLAAPFQGATLEAARGALFEARQTLPTLRLLENFEVGSYLDYNEYTATHIARACVLRRAGAQMVRWPHCVMDNPGAAQSYLGYDLFLSGGVVESRDHSASWSPTLRAMPVGLVRNDRRLNQGTRVIPAIENRVGAHRAGGGRVAAFFGMSPVPGMEVPVGQSLEAVARLLEGQPDWLLVVKAKGDRSLQVLEGLFPRCPAFQRMQAAGQVLVVPYHQRGEETCAAGWLCGQMDFGVGFGSVQAEALVFGLPMFCYYPVMQDTPTQHLLAEHGLLHDSIATFEAALQRWLDAPEAFDLPVQACREAYDHFADDTALDRVADILWPRTQGHPRADQP</sequence>
<evidence type="ECO:0000313" key="1">
    <source>
        <dbReference type="EMBL" id="NFV78566.1"/>
    </source>
</evidence>
<name>A0A7C9US12_9PROT</name>
<evidence type="ECO:0000313" key="2">
    <source>
        <dbReference type="Proteomes" id="UP000480684"/>
    </source>
</evidence>
<proteinExistence type="predicted"/>
<dbReference type="AlphaFoldDB" id="A0A7C9US12"/>
<accession>A0A7C9US12</accession>
<dbReference type="EMBL" id="JAAIYP010000001">
    <property type="protein sequence ID" value="NFV78566.1"/>
    <property type="molecule type" value="Genomic_DNA"/>
</dbReference>